<keyword evidence="2" id="KW-1185">Reference proteome</keyword>
<dbReference type="Proteomes" id="UP000041254">
    <property type="component" value="Unassembled WGS sequence"/>
</dbReference>
<sequence>MTNALYGESLLDSFRATIQLALGTGLFDRGGMMVYLEDDTGLVDGFRRELLRTVRDLPDSWEVLHLCPGFLWGHRIKTGKTVRLYDPCFAFKGRLDPNPPAGVRKYILSQAKRTPNGRAFSPRWPCPPKKGCPKKTVNWPGAPTAMVVRNARAARRLLHQCDKERRLAERRPIDVFLQAHIVAGRVLAAAEPQLCYHRYTGGSVRGEHSY</sequence>
<evidence type="ECO:0000313" key="2">
    <source>
        <dbReference type="Proteomes" id="UP000041254"/>
    </source>
</evidence>
<protein>
    <submittedName>
        <fullName evidence="1">Uncharacterized protein</fullName>
    </submittedName>
</protein>
<gene>
    <name evidence="1" type="ORF">Vbra_9652</name>
</gene>
<accession>A0A0G4G3B1</accession>
<reference evidence="1 2" key="1">
    <citation type="submission" date="2014-11" db="EMBL/GenBank/DDBJ databases">
        <authorList>
            <person name="Zhu J."/>
            <person name="Qi W."/>
            <person name="Song R."/>
        </authorList>
    </citation>
    <scope>NUCLEOTIDE SEQUENCE [LARGE SCALE GENOMIC DNA]</scope>
</reference>
<dbReference type="AlphaFoldDB" id="A0A0G4G3B1"/>
<dbReference type="EMBL" id="CDMY01000557">
    <property type="protein sequence ID" value="CEM22752.1"/>
    <property type="molecule type" value="Genomic_DNA"/>
</dbReference>
<dbReference type="VEuPathDB" id="CryptoDB:Vbra_9652"/>
<dbReference type="InParanoid" id="A0A0G4G3B1"/>
<dbReference type="OrthoDB" id="424174at2759"/>
<name>A0A0G4G3B1_VITBC</name>
<organism evidence="1 2">
    <name type="scientific">Vitrella brassicaformis (strain CCMP3155)</name>
    <dbReference type="NCBI Taxonomy" id="1169540"/>
    <lineage>
        <taxon>Eukaryota</taxon>
        <taxon>Sar</taxon>
        <taxon>Alveolata</taxon>
        <taxon>Colpodellida</taxon>
        <taxon>Vitrellaceae</taxon>
        <taxon>Vitrella</taxon>
    </lineage>
</organism>
<proteinExistence type="predicted"/>
<evidence type="ECO:0000313" key="1">
    <source>
        <dbReference type="EMBL" id="CEM22752.1"/>
    </source>
</evidence>